<sequence length="63" mass="7266">MNAKRFILYWDFNEGNGESSSFFHRAATRVFLQTLKIPMSRKSEGVNLCLRGREALSKTKEVV</sequence>
<proteinExistence type="predicted"/>
<gene>
    <name evidence="1" type="ORF">GLYMA_04G040100</name>
</gene>
<protein>
    <submittedName>
        <fullName evidence="1 2">Uncharacterized protein</fullName>
    </submittedName>
</protein>
<dbReference type="AlphaFoldDB" id="A0A0R0K3K5"/>
<reference evidence="1" key="3">
    <citation type="submission" date="2018-07" db="EMBL/GenBank/DDBJ databases">
        <title>WGS assembly of Glycine max.</title>
        <authorList>
            <person name="Schmutz J."/>
            <person name="Cannon S."/>
            <person name="Schlueter J."/>
            <person name="Ma J."/>
            <person name="Mitros T."/>
            <person name="Nelson W."/>
            <person name="Hyten D."/>
            <person name="Song Q."/>
            <person name="Thelen J."/>
            <person name="Cheng J."/>
            <person name="Xu D."/>
            <person name="Hellsten U."/>
            <person name="May G."/>
            <person name="Yu Y."/>
            <person name="Sakurai T."/>
            <person name="Umezawa T."/>
            <person name="Bhattacharyya M."/>
            <person name="Sandhu D."/>
            <person name="Valliyodan B."/>
            <person name="Lindquist E."/>
            <person name="Peto M."/>
            <person name="Grant D."/>
            <person name="Shu S."/>
            <person name="Goodstein D."/>
            <person name="Barry K."/>
            <person name="Futrell-Griggs M."/>
            <person name="Abernathy B."/>
            <person name="Du J."/>
            <person name="Tian Z."/>
            <person name="Zhu L."/>
            <person name="Gill N."/>
            <person name="Joshi T."/>
            <person name="Libault M."/>
            <person name="Sethuraman A."/>
            <person name="Zhang X."/>
            <person name="Shinozaki K."/>
            <person name="Nguyen H."/>
            <person name="Wing R."/>
            <person name="Cregan P."/>
            <person name="Specht J."/>
            <person name="Grimwood J."/>
            <person name="Rokhsar D."/>
            <person name="Stacey G."/>
            <person name="Shoemaker R."/>
            <person name="Jackson S."/>
        </authorList>
    </citation>
    <scope>NUCLEOTIDE SEQUENCE</scope>
    <source>
        <tissue evidence="1">Callus</tissue>
    </source>
</reference>
<dbReference type="InParanoid" id="A0A0R0K3K5"/>
<accession>A0A0R0K3K5</accession>
<reference evidence="1 2" key="1">
    <citation type="journal article" date="2010" name="Nature">
        <title>Genome sequence of the palaeopolyploid soybean.</title>
        <authorList>
            <person name="Schmutz J."/>
            <person name="Cannon S.B."/>
            <person name="Schlueter J."/>
            <person name="Ma J."/>
            <person name="Mitros T."/>
            <person name="Nelson W."/>
            <person name="Hyten D.L."/>
            <person name="Song Q."/>
            <person name="Thelen J.J."/>
            <person name="Cheng J."/>
            <person name="Xu D."/>
            <person name="Hellsten U."/>
            <person name="May G.D."/>
            <person name="Yu Y."/>
            <person name="Sakurai T."/>
            <person name="Umezawa T."/>
            <person name="Bhattacharyya M.K."/>
            <person name="Sandhu D."/>
            <person name="Valliyodan B."/>
            <person name="Lindquist E."/>
            <person name="Peto M."/>
            <person name="Grant D."/>
            <person name="Shu S."/>
            <person name="Goodstein D."/>
            <person name="Barry K."/>
            <person name="Futrell-Griggs M."/>
            <person name="Abernathy B."/>
            <person name="Du J."/>
            <person name="Tian Z."/>
            <person name="Zhu L."/>
            <person name="Gill N."/>
            <person name="Joshi T."/>
            <person name="Libault M."/>
            <person name="Sethuraman A."/>
            <person name="Zhang X.-C."/>
            <person name="Shinozaki K."/>
            <person name="Nguyen H.T."/>
            <person name="Wing R.A."/>
            <person name="Cregan P."/>
            <person name="Specht J."/>
            <person name="Grimwood J."/>
            <person name="Rokhsar D."/>
            <person name="Stacey G."/>
            <person name="Shoemaker R.C."/>
            <person name="Jackson S.A."/>
        </authorList>
    </citation>
    <scope>NUCLEOTIDE SEQUENCE [LARGE SCALE GENOMIC DNA]</scope>
    <source>
        <strain evidence="2">cv. Williams 82</strain>
        <tissue evidence="1">Callus</tissue>
    </source>
</reference>
<reference evidence="2" key="2">
    <citation type="submission" date="2018-02" db="UniProtKB">
        <authorList>
            <consortium name="EnsemblPlants"/>
        </authorList>
    </citation>
    <scope>IDENTIFICATION</scope>
    <source>
        <strain evidence="2">Williams 82</strain>
    </source>
</reference>
<evidence type="ECO:0000313" key="3">
    <source>
        <dbReference type="Proteomes" id="UP000008827"/>
    </source>
</evidence>
<dbReference type="Gramene" id="KRH61318">
    <property type="protein sequence ID" value="KRH61318"/>
    <property type="gene ID" value="GLYMA_04G040100"/>
</dbReference>
<evidence type="ECO:0000313" key="2">
    <source>
        <dbReference type="EnsemblPlants" id="KRH61318"/>
    </source>
</evidence>
<organism evidence="1">
    <name type="scientific">Glycine max</name>
    <name type="common">Soybean</name>
    <name type="synonym">Glycine hispida</name>
    <dbReference type="NCBI Taxonomy" id="3847"/>
    <lineage>
        <taxon>Eukaryota</taxon>
        <taxon>Viridiplantae</taxon>
        <taxon>Streptophyta</taxon>
        <taxon>Embryophyta</taxon>
        <taxon>Tracheophyta</taxon>
        <taxon>Spermatophyta</taxon>
        <taxon>Magnoliopsida</taxon>
        <taxon>eudicotyledons</taxon>
        <taxon>Gunneridae</taxon>
        <taxon>Pentapetalae</taxon>
        <taxon>rosids</taxon>
        <taxon>fabids</taxon>
        <taxon>Fabales</taxon>
        <taxon>Fabaceae</taxon>
        <taxon>Papilionoideae</taxon>
        <taxon>50 kb inversion clade</taxon>
        <taxon>NPAAA clade</taxon>
        <taxon>indigoferoid/millettioid clade</taxon>
        <taxon>Phaseoleae</taxon>
        <taxon>Glycine</taxon>
        <taxon>Glycine subgen. Soja</taxon>
    </lineage>
</organism>
<keyword evidence="3" id="KW-1185">Reference proteome</keyword>
<dbReference type="EnsemblPlants" id="KRH61318">
    <property type="protein sequence ID" value="KRH61318"/>
    <property type="gene ID" value="GLYMA_04G040100"/>
</dbReference>
<evidence type="ECO:0000313" key="1">
    <source>
        <dbReference type="EMBL" id="KRH61318.1"/>
    </source>
</evidence>
<name>A0A0R0K3K5_SOYBN</name>
<dbReference type="EMBL" id="CM000837">
    <property type="protein sequence ID" value="KRH61318.1"/>
    <property type="molecule type" value="Genomic_DNA"/>
</dbReference>
<dbReference type="Proteomes" id="UP000008827">
    <property type="component" value="Chromosome 4"/>
</dbReference>